<dbReference type="Pfam" id="PF11964">
    <property type="entry name" value="SpoIIAA-like"/>
    <property type="match status" value="1"/>
</dbReference>
<dbReference type="Gene3D" id="3.40.50.10600">
    <property type="entry name" value="SpoIIaa-like domains"/>
    <property type="match status" value="1"/>
</dbReference>
<dbReference type="AlphaFoldDB" id="A0A1H1JDI4"/>
<evidence type="ECO:0000313" key="1">
    <source>
        <dbReference type="EMBL" id="SDR48005.1"/>
    </source>
</evidence>
<reference evidence="2" key="1">
    <citation type="submission" date="2016-10" db="EMBL/GenBank/DDBJ databases">
        <authorList>
            <person name="Varghese N."/>
            <person name="Submissions S."/>
        </authorList>
    </citation>
    <scope>NUCLEOTIDE SEQUENCE [LARGE SCALE GENOMIC DNA]</scope>
    <source>
        <strain evidence="2">DUS833</strain>
    </source>
</reference>
<dbReference type="InterPro" id="IPR021866">
    <property type="entry name" value="SpoIIAA-like"/>
</dbReference>
<protein>
    <submittedName>
        <fullName evidence="1">SpoIIAA-like</fullName>
    </submittedName>
</protein>
<sequence length="125" mass="14153">MFKFIDGLPQDVLAIEATGKVTHDDYKSTLIPKAEAMMGKGPIKMLYVVGKEFTGFEVGALWDDGAFGLRHWHDFSHIAVVTDLAWLRVMVGMLKPFFHGDVRLFSLAELPTARRWITDSKRVSR</sequence>
<proteinExistence type="predicted"/>
<dbReference type="RefSeq" id="WP_090807178.1">
    <property type="nucleotide sequence ID" value="NZ_FNKX01000002.1"/>
</dbReference>
<dbReference type="InterPro" id="IPR036513">
    <property type="entry name" value="STAS_dom_sf"/>
</dbReference>
<gene>
    <name evidence="1" type="ORF">SAMN05445850_4634</name>
</gene>
<dbReference type="SUPFAM" id="SSF52091">
    <property type="entry name" value="SpoIIaa-like"/>
    <property type="match status" value="1"/>
</dbReference>
<evidence type="ECO:0000313" key="2">
    <source>
        <dbReference type="Proteomes" id="UP000199365"/>
    </source>
</evidence>
<accession>A0A1H1JDI4</accession>
<name>A0A1H1JDI4_9BURK</name>
<organism evidence="1 2">
    <name type="scientific">Paraburkholderia tuberum</name>
    <dbReference type="NCBI Taxonomy" id="157910"/>
    <lineage>
        <taxon>Bacteria</taxon>
        <taxon>Pseudomonadati</taxon>
        <taxon>Pseudomonadota</taxon>
        <taxon>Betaproteobacteria</taxon>
        <taxon>Burkholderiales</taxon>
        <taxon>Burkholderiaceae</taxon>
        <taxon>Paraburkholderia</taxon>
    </lineage>
</organism>
<dbReference type="InterPro" id="IPR038396">
    <property type="entry name" value="SpoIIAA-like_sf"/>
</dbReference>
<dbReference type="Proteomes" id="UP000199365">
    <property type="component" value="Unassembled WGS sequence"/>
</dbReference>
<keyword evidence="2" id="KW-1185">Reference proteome</keyword>
<dbReference type="EMBL" id="FNKX01000002">
    <property type="protein sequence ID" value="SDR48005.1"/>
    <property type="molecule type" value="Genomic_DNA"/>
</dbReference>